<keyword evidence="6 12" id="KW-0812">Transmembrane</keyword>
<keyword evidence="7" id="KW-0479">Metal-binding</keyword>
<organism evidence="14 16">
    <name type="scientific">Vibrio harveyi</name>
    <name type="common">Beneckea harveyi</name>
    <dbReference type="NCBI Taxonomy" id="669"/>
    <lineage>
        <taxon>Bacteria</taxon>
        <taxon>Pseudomonadati</taxon>
        <taxon>Pseudomonadota</taxon>
        <taxon>Gammaproteobacteria</taxon>
        <taxon>Vibrionales</taxon>
        <taxon>Vibrionaceae</taxon>
        <taxon>Vibrio</taxon>
    </lineage>
</organism>
<evidence type="ECO:0000256" key="5">
    <source>
        <dbReference type="ARBA" id="ARBA00022617"/>
    </source>
</evidence>
<gene>
    <name evidence="13" type="primary">cydB</name>
    <name evidence="13" type="ORF">AL538_17915</name>
    <name evidence="15" type="ORF">DS957_007595</name>
    <name evidence="14" type="ORF">VCHENC02_3117</name>
</gene>
<accession>A0A3A1Q224</accession>
<evidence type="ECO:0000256" key="8">
    <source>
        <dbReference type="ARBA" id="ARBA00022982"/>
    </source>
</evidence>
<evidence type="ECO:0000313" key="16">
    <source>
        <dbReference type="Proteomes" id="UP000008367"/>
    </source>
</evidence>
<dbReference type="EMBL" id="CP014039">
    <property type="protein sequence ID" value="AMF99605.1"/>
    <property type="molecule type" value="Genomic_DNA"/>
</dbReference>
<keyword evidence="5" id="KW-0349">Heme</keyword>
<keyword evidence="11 12" id="KW-0472">Membrane</keyword>
<dbReference type="GO" id="GO:0070069">
    <property type="term" value="C:cytochrome complex"/>
    <property type="evidence" value="ECO:0007669"/>
    <property type="project" value="TreeGrafter"/>
</dbReference>
<feature type="transmembrane region" description="Helical" evidence="12">
    <location>
        <begin position="12"/>
        <end position="36"/>
    </location>
</feature>
<proteinExistence type="inferred from homology"/>
<evidence type="ECO:0000256" key="2">
    <source>
        <dbReference type="ARBA" id="ARBA00007543"/>
    </source>
</evidence>
<reference evidence="13" key="3">
    <citation type="submission" date="2018-01" db="EMBL/GenBank/DDBJ databases">
        <title>FDA dAtabase for Regulatory Grade micrObial Sequences (FDA-ARGOS): Supporting development and validation of Infectious Disease Dx tests.</title>
        <authorList>
            <person name="Hoffmann M."/>
            <person name="Allard M."/>
            <person name="Evans P."/>
            <person name="Brown E."/>
            <person name="Tallon L."/>
            <person name="Sadzewicz L."/>
            <person name="Sengamalay N."/>
            <person name="Ott S."/>
            <person name="Godinez A."/>
            <person name="Nagaraj S."/>
            <person name="Vyas G."/>
            <person name="Aluvathingal J."/>
            <person name="Nadendla S."/>
            <person name="Geyer C."/>
            <person name="Sichtig H."/>
        </authorList>
    </citation>
    <scope>NUCLEOTIDE SEQUENCE</scope>
    <source>
        <strain evidence="13">FDAARGOS_107</strain>
    </source>
</reference>
<sequence length="378" mass="41455">MFDYENLRLFTWAIVGVLLIGFTITDGFDMGVAALLPVMGKKNLERRVMLNAIAPHWDGNQVWLITAGGAIFAIWPLVYAAAFSGFYIAMLLVLASLWLRPIGMDYRAKIDNPQWRNVCDIALFISGVIPPIIFGVGFGNLLVGVPFELNNLLMLDYQGGFFDLLTPFPILCGLVSLTMVVTQGAAFLQMKTKHDLRARAQNITLWGAGATMMLFMFGGLFAASQSGYIIIGAMLKDGISNPLNKQVVSIAGDLLHNFSEMPQLWLIPFTAVTSLLVCFWATVSRRAGVAFTMSSIAIACIILTAGVTLFPMIMPSSINPSHSLTLWDATSSEKTLGIISIVAIIVVPVILGYTAWCYYKMFGRLDNNYIRSNSSSLY</sequence>
<feature type="transmembrane region" description="Helical" evidence="12">
    <location>
        <begin position="338"/>
        <end position="359"/>
    </location>
</feature>
<feature type="transmembrane region" description="Helical" evidence="12">
    <location>
        <begin position="209"/>
        <end position="235"/>
    </location>
</feature>
<dbReference type="GeneID" id="83584579"/>
<evidence type="ECO:0000256" key="3">
    <source>
        <dbReference type="ARBA" id="ARBA00022448"/>
    </source>
</evidence>
<dbReference type="EMBL" id="AJSR01001284">
    <property type="protein sequence ID" value="EKM31224.1"/>
    <property type="molecule type" value="Genomic_DNA"/>
</dbReference>
<protein>
    <submittedName>
        <fullName evidence="13">Cytochrome d ubiquinol oxidase subunit II</fullName>
    </submittedName>
    <submittedName>
        <fullName evidence="14">Cytochrome d ubiquinol oxidase, subunit II</fullName>
        <ecNumber evidence="14">1.10.3.-</ecNumber>
    </submittedName>
</protein>
<comment type="similarity">
    <text evidence="2">Belongs to the cytochrome ubiquinol oxidase subunit 2 family.</text>
</comment>
<feature type="transmembrane region" description="Helical" evidence="12">
    <location>
        <begin position="295"/>
        <end position="318"/>
    </location>
</feature>
<keyword evidence="3" id="KW-0813">Transport</keyword>
<dbReference type="Proteomes" id="UP000253437">
    <property type="component" value="Unassembled WGS sequence"/>
</dbReference>
<keyword evidence="17" id="KW-1185">Reference proteome</keyword>
<dbReference type="AlphaFoldDB" id="A0A3A1Q224"/>
<dbReference type="GO" id="GO:0005886">
    <property type="term" value="C:plasma membrane"/>
    <property type="evidence" value="ECO:0007669"/>
    <property type="project" value="UniProtKB-SubCell"/>
</dbReference>
<reference evidence="17" key="2">
    <citation type="submission" date="2015-12" db="EMBL/GenBank/DDBJ databases">
        <title>FDA dAtabase for Regulatory Grade micrObial Sequences (FDA-ARGOS): Supporting development and validation of Infectious Disease Dx tests.</title>
        <authorList>
            <person name="Hoffmann M."/>
            <person name="Allard M."/>
            <person name="Evans P."/>
            <person name="Brown E."/>
            <person name="Tallon L.J."/>
            <person name="Sadzewicz L."/>
            <person name="Sengamalay N."/>
            <person name="Ott S."/>
            <person name="Godinez A."/>
            <person name="Nagaraj S."/>
            <person name="Vyas G."/>
            <person name="Aluvathingal J."/>
            <person name="Nadendla S."/>
            <person name="Geyer C."/>
            <person name="Sichtig H."/>
        </authorList>
    </citation>
    <scope>NUCLEOTIDE SEQUENCE [LARGE SCALE GENOMIC DNA]</scope>
    <source>
        <strain evidence="17">ATCC 43516</strain>
    </source>
</reference>
<keyword evidence="14" id="KW-0560">Oxidoreductase</keyword>
<dbReference type="GO" id="GO:0019646">
    <property type="term" value="P:aerobic electron transport chain"/>
    <property type="evidence" value="ECO:0007669"/>
    <property type="project" value="TreeGrafter"/>
</dbReference>
<feature type="transmembrane region" description="Helical" evidence="12">
    <location>
        <begin position="81"/>
        <end position="100"/>
    </location>
</feature>
<dbReference type="OrthoDB" id="9776710at2"/>
<dbReference type="GO" id="GO:0009055">
    <property type="term" value="F:electron transfer activity"/>
    <property type="evidence" value="ECO:0007669"/>
    <property type="project" value="TreeGrafter"/>
</dbReference>
<dbReference type="NCBIfam" id="TIGR00203">
    <property type="entry name" value="cydB"/>
    <property type="match status" value="1"/>
</dbReference>
<evidence type="ECO:0000256" key="1">
    <source>
        <dbReference type="ARBA" id="ARBA00004651"/>
    </source>
</evidence>
<evidence type="ECO:0000313" key="17">
    <source>
        <dbReference type="Proteomes" id="UP000067422"/>
    </source>
</evidence>
<evidence type="ECO:0000256" key="9">
    <source>
        <dbReference type="ARBA" id="ARBA00022989"/>
    </source>
</evidence>
<dbReference type="STRING" id="669.AL538_17915"/>
<evidence type="ECO:0000256" key="6">
    <source>
        <dbReference type="ARBA" id="ARBA00022692"/>
    </source>
</evidence>
<evidence type="ECO:0000256" key="12">
    <source>
        <dbReference type="SAM" id="Phobius"/>
    </source>
</evidence>
<keyword evidence="4" id="KW-1003">Cell membrane</keyword>
<keyword evidence="10" id="KW-0408">Iron</keyword>
<feature type="transmembrane region" description="Helical" evidence="12">
    <location>
        <begin position="121"/>
        <end position="147"/>
    </location>
</feature>
<reference evidence="15 18" key="4">
    <citation type="submission" date="2018-08" db="EMBL/GenBank/DDBJ databases">
        <title>Vibrio harveyi strains pathogenic to white snook Centropomus viridis Lockington (1877) and potential probiotic bacteria.</title>
        <authorList>
            <person name="Soto-Rodriguez S."/>
            <person name="Gomez-Gil B."/>
            <person name="Lozano-Olvera R."/>
        </authorList>
    </citation>
    <scope>NUCLEOTIDE SEQUENCE [LARGE SCALE GENOMIC DNA]</scope>
    <source>
        <strain evidence="15 18">CAIM 1508</strain>
    </source>
</reference>
<keyword evidence="8" id="KW-0249">Electron transport</keyword>
<dbReference type="PANTHER" id="PTHR43141:SF5">
    <property type="entry name" value="CYTOCHROME BD-I UBIQUINOL OXIDASE SUBUNIT 2"/>
    <property type="match status" value="1"/>
</dbReference>
<feature type="transmembrane region" description="Helical" evidence="12">
    <location>
        <begin position="167"/>
        <end position="188"/>
    </location>
</feature>
<dbReference type="RefSeq" id="WP_009701255.1">
    <property type="nucleotide sequence ID" value="NZ_BBKY01000006.1"/>
</dbReference>
<dbReference type="Proteomes" id="UP000067422">
    <property type="component" value="Chromosome 2"/>
</dbReference>
<evidence type="ECO:0000256" key="7">
    <source>
        <dbReference type="ARBA" id="ARBA00022723"/>
    </source>
</evidence>
<name>A0A3A1Q224_VIBHA</name>
<evidence type="ECO:0000256" key="11">
    <source>
        <dbReference type="ARBA" id="ARBA00023136"/>
    </source>
</evidence>
<keyword evidence="9 12" id="KW-1133">Transmembrane helix</keyword>
<evidence type="ECO:0000313" key="13">
    <source>
        <dbReference type="EMBL" id="AMF99605.1"/>
    </source>
</evidence>
<dbReference type="EC" id="1.10.3.-" evidence="14"/>
<feature type="transmembrane region" description="Helical" evidence="12">
    <location>
        <begin position="264"/>
        <end position="283"/>
    </location>
</feature>
<dbReference type="KEGG" id="vhr:AL538_17915"/>
<evidence type="ECO:0000313" key="15">
    <source>
        <dbReference type="EMBL" id="RIW15375.1"/>
    </source>
</evidence>
<evidence type="ECO:0000256" key="4">
    <source>
        <dbReference type="ARBA" id="ARBA00022475"/>
    </source>
</evidence>
<comment type="subcellular location">
    <subcellularLocation>
        <location evidence="1">Cell membrane</location>
        <topology evidence="1">Multi-pass membrane protein</topology>
    </subcellularLocation>
</comment>
<dbReference type="EMBL" id="QOUW02000018">
    <property type="protein sequence ID" value="RIW15375.1"/>
    <property type="molecule type" value="Genomic_DNA"/>
</dbReference>
<dbReference type="GO" id="GO:0046872">
    <property type="term" value="F:metal ion binding"/>
    <property type="evidence" value="ECO:0007669"/>
    <property type="project" value="UniProtKB-KW"/>
</dbReference>
<evidence type="ECO:0000313" key="14">
    <source>
        <dbReference type="EMBL" id="EKM31224.1"/>
    </source>
</evidence>
<dbReference type="GO" id="GO:0016682">
    <property type="term" value="F:oxidoreductase activity, acting on diphenols and related substances as donors, oxygen as acceptor"/>
    <property type="evidence" value="ECO:0007669"/>
    <property type="project" value="TreeGrafter"/>
</dbReference>
<dbReference type="PANTHER" id="PTHR43141">
    <property type="entry name" value="CYTOCHROME BD2 SUBUNIT II"/>
    <property type="match status" value="1"/>
</dbReference>
<evidence type="ECO:0000313" key="18">
    <source>
        <dbReference type="Proteomes" id="UP000253437"/>
    </source>
</evidence>
<reference evidence="14 16" key="1">
    <citation type="submission" date="2012-10" db="EMBL/GenBank/DDBJ databases">
        <title>Genome sequence of Vibrio Cholerae HENC-02.</title>
        <authorList>
            <person name="Eppinger M."/>
            <person name="Hasan N.A."/>
            <person name="Sengamalay N."/>
            <person name="Hine E."/>
            <person name="Su Q."/>
            <person name="Daugherty S.C."/>
            <person name="Young S."/>
            <person name="Sadzewicz L."/>
            <person name="Tallon L."/>
            <person name="Cebula T.A."/>
            <person name="Ravel J."/>
            <person name="Colwell R.R."/>
        </authorList>
    </citation>
    <scope>NUCLEOTIDE SEQUENCE [LARGE SCALE GENOMIC DNA]</scope>
    <source>
        <strain evidence="14 16">HENC-02</strain>
    </source>
</reference>
<dbReference type="InterPro" id="IPR003317">
    <property type="entry name" value="Cyt-d_oxidase_su2"/>
</dbReference>
<dbReference type="Proteomes" id="UP000008367">
    <property type="component" value="Unassembled WGS sequence"/>
</dbReference>
<dbReference type="Pfam" id="PF02322">
    <property type="entry name" value="Cyt_bd_oxida_II"/>
    <property type="match status" value="1"/>
</dbReference>
<dbReference type="PIRSF" id="PIRSF000267">
    <property type="entry name" value="Cyt_oxidse_sub2"/>
    <property type="match status" value="1"/>
</dbReference>
<evidence type="ECO:0000256" key="10">
    <source>
        <dbReference type="ARBA" id="ARBA00023004"/>
    </source>
</evidence>